<dbReference type="RefSeq" id="WP_119749636.1">
    <property type="nucleotide sequence ID" value="NZ_QZCG01000008.1"/>
</dbReference>
<comment type="caution">
    <text evidence="1">The sequence shown here is derived from an EMBL/GenBank/DDBJ whole genome shotgun (WGS) entry which is preliminary data.</text>
</comment>
<proteinExistence type="predicted"/>
<reference evidence="2" key="1">
    <citation type="submission" date="2018-09" db="EMBL/GenBank/DDBJ databases">
        <title>Acidovorax cavernicola nov. sp. isolated from Gruta de las Maravillas (Aracena, Spain).</title>
        <authorList>
            <person name="Jurado V."/>
            <person name="Gutierrez-Patricio S."/>
            <person name="Gonzalez-Pimentel J.L."/>
            <person name="Miller A.Z."/>
            <person name="Laiz L."/>
            <person name="Saiz-Jimenez C."/>
        </authorList>
    </citation>
    <scope>NUCLEOTIDE SEQUENCE [LARGE SCALE GENOMIC DNA]</scope>
    <source>
        <strain evidence="2">1011MAR3C25</strain>
    </source>
</reference>
<dbReference type="OrthoDB" id="1030389at2"/>
<keyword evidence="2" id="KW-1185">Reference proteome</keyword>
<sequence length="111" mass="12221">MLPENITAILARNETWTGEAATEPYEAGWAREAVLFVRALRTPVGRQPEAVIEISPDGMRWLPEGSTLTMPAEKDGLAVARITHFGNWLRLRTQMPDGAATTVLVTLHLKA</sequence>
<organism evidence="1 2">
    <name type="scientific">Paracoccus onubensis</name>
    <dbReference type="NCBI Taxonomy" id="1675788"/>
    <lineage>
        <taxon>Bacteria</taxon>
        <taxon>Pseudomonadati</taxon>
        <taxon>Pseudomonadota</taxon>
        <taxon>Alphaproteobacteria</taxon>
        <taxon>Rhodobacterales</taxon>
        <taxon>Paracoccaceae</taxon>
        <taxon>Paracoccus</taxon>
    </lineage>
</organism>
<dbReference type="EMBL" id="QZCG01000008">
    <property type="protein sequence ID" value="RJE84606.1"/>
    <property type="molecule type" value="Genomic_DNA"/>
</dbReference>
<dbReference type="AlphaFoldDB" id="A0A418SUE0"/>
<gene>
    <name evidence="1" type="ORF">D3P04_13260</name>
</gene>
<evidence type="ECO:0000313" key="2">
    <source>
        <dbReference type="Proteomes" id="UP000284202"/>
    </source>
</evidence>
<accession>A0A418SUE0</accession>
<protein>
    <submittedName>
        <fullName evidence="1">Uncharacterized protein</fullName>
    </submittedName>
</protein>
<dbReference type="Proteomes" id="UP000284202">
    <property type="component" value="Unassembled WGS sequence"/>
</dbReference>
<evidence type="ECO:0000313" key="1">
    <source>
        <dbReference type="EMBL" id="RJE84606.1"/>
    </source>
</evidence>
<name>A0A418SUE0_9RHOB</name>